<dbReference type="OrthoDB" id="777324at2759"/>
<dbReference type="EMBL" id="JXTC01000014">
    <property type="protein sequence ID" value="POO00214.1"/>
    <property type="molecule type" value="Genomic_DNA"/>
</dbReference>
<evidence type="ECO:0000256" key="1">
    <source>
        <dbReference type="SAM" id="MobiDB-lite"/>
    </source>
</evidence>
<comment type="caution">
    <text evidence="2">The sequence shown here is derived from an EMBL/GenBank/DDBJ whole genome shotgun (WGS) entry which is preliminary data.</text>
</comment>
<dbReference type="Proteomes" id="UP000237000">
    <property type="component" value="Unassembled WGS sequence"/>
</dbReference>
<organism evidence="2 3">
    <name type="scientific">Trema orientale</name>
    <name type="common">Charcoal tree</name>
    <name type="synonym">Celtis orientalis</name>
    <dbReference type="NCBI Taxonomy" id="63057"/>
    <lineage>
        <taxon>Eukaryota</taxon>
        <taxon>Viridiplantae</taxon>
        <taxon>Streptophyta</taxon>
        <taxon>Embryophyta</taxon>
        <taxon>Tracheophyta</taxon>
        <taxon>Spermatophyta</taxon>
        <taxon>Magnoliopsida</taxon>
        <taxon>eudicotyledons</taxon>
        <taxon>Gunneridae</taxon>
        <taxon>Pentapetalae</taxon>
        <taxon>rosids</taxon>
        <taxon>fabids</taxon>
        <taxon>Rosales</taxon>
        <taxon>Cannabaceae</taxon>
        <taxon>Trema</taxon>
    </lineage>
</organism>
<evidence type="ECO:0000313" key="3">
    <source>
        <dbReference type="Proteomes" id="UP000237000"/>
    </source>
</evidence>
<keyword evidence="3" id="KW-1185">Reference proteome</keyword>
<name>A0A2P5FR28_TREOI</name>
<protein>
    <submittedName>
        <fullName evidence="2">Uncharacterized protein</fullName>
    </submittedName>
</protein>
<reference evidence="3" key="1">
    <citation type="submission" date="2016-06" db="EMBL/GenBank/DDBJ databases">
        <title>Parallel loss of symbiosis genes in relatives of nitrogen-fixing non-legume Parasponia.</title>
        <authorList>
            <person name="Van Velzen R."/>
            <person name="Holmer R."/>
            <person name="Bu F."/>
            <person name="Rutten L."/>
            <person name="Van Zeijl A."/>
            <person name="Liu W."/>
            <person name="Santuari L."/>
            <person name="Cao Q."/>
            <person name="Sharma T."/>
            <person name="Shen D."/>
            <person name="Roswanjaya Y."/>
            <person name="Wardhani T."/>
            <person name="Kalhor M.S."/>
            <person name="Jansen J."/>
            <person name="Van den Hoogen J."/>
            <person name="Gungor B."/>
            <person name="Hartog M."/>
            <person name="Hontelez J."/>
            <person name="Verver J."/>
            <person name="Yang W.-C."/>
            <person name="Schijlen E."/>
            <person name="Repin R."/>
            <person name="Schilthuizen M."/>
            <person name="Schranz E."/>
            <person name="Heidstra R."/>
            <person name="Miyata K."/>
            <person name="Fedorova E."/>
            <person name="Kohlen W."/>
            <person name="Bisseling T."/>
            <person name="Smit S."/>
            <person name="Geurts R."/>
        </authorList>
    </citation>
    <scope>NUCLEOTIDE SEQUENCE [LARGE SCALE GENOMIC DNA]</scope>
    <source>
        <strain evidence="3">cv. RG33-2</strain>
    </source>
</reference>
<dbReference type="AlphaFoldDB" id="A0A2P5FR28"/>
<feature type="compositionally biased region" description="Basic and acidic residues" evidence="1">
    <location>
        <begin position="1"/>
        <end position="15"/>
    </location>
</feature>
<proteinExistence type="predicted"/>
<feature type="region of interest" description="Disordered" evidence="1">
    <location>
        <begin position="1"/>
        <end position="26"/>
    </location>
</feature>
<dbReference type="InParanoid" id="A0A2P5FR28"/>
<evidence type="ECO:0000313" key="2">
    <source>
        <dbReference type="EMBL" id="POO00214.1"/>
    </source>
</evidence>
<gene>
    <name evidence="2" type="ORF">TorRG33x02_039920</name>
</gene>
<accession>A0A2P5FR28</accession>
<sequence length="110" mass="12896">MSTLKEEKNQRKTTEPNKGVISWQERKHVADKEEEALKQDIEDLKTWEYIEKRPVELKTVKIQKSNPRPKVERIGKSRTSSASNIGIMASVWKFHKDDDEKYLNVKSNLV</sequence>